<dbReference type="AlphaFoldDB" id="A0A396FJZ1"/>
<gene>
    <name evidence="2" type="ORF">DW001_04515</name>
</gene>
<dbReference type="InterPro" id="IPR024760">
    <property type="entry name" value="HTH_dom_conjug_TS-like"/>
</dbReference>
<proteinExistence type="predicted"/>
<dbReference type="RefSeq" id="WP_055230545.1">
    <property type="nucleotide sequence ID" value="NZ_QRPB01000004.1"/>
</dbReference>
<dbReference type="EMBL" id="QRPB01000004">
    <property type="protein sequence ID" value="RHL81352.1"/>
    <property type="molecule type" value="Genomic_DNA"/>
</dbReference>
<evidence type="ECO:0000259" key="1">
    <source>
        <dbReference type="Pfam" id="PF12645"/>
    </source>
</evidence>
<dbReference type="Pfam" id="PF12645">
    <property type="entry name" value="HTH_16"/>
    <property type="match status" value="1"/>
</dbReference>
<accession>A0A396FJZ1</accession>
<organism evidence="2 3">
    <name type="scientific">Agathobacter rectalis</name>
    <dbReference type="NCBI Taxonomy" id="39491"/>
    <lineage>
        <taxon>Bacteria</taxon>
        <taxon>Bacillati</taxon>
        <taxon>Bacillota</taxon>
        <taxon>Clostridia</taxon>
        <taxon>Lachnospirales</taxon>
        <taxon>Lachnospiraceae</taxon>
        <taxon>Agathobacter</taxon>
    </lineage>
</organism>
<evidence type="ECO:0000313" key="2">
    <source>
        <dbReference type="EMBL" id="RHL81352.1"/>
    </source>
</evidence>
<feature type="domain" description="Helix-turn-helix conjugative transposon-like" evidence="1">
    <location>
        <begin position="9"/>
        <end position="64"/>
    </location>
</feature>
<comment type="caution">
    <text evidence="2">The sequence shown here is derived from an EMBL/GenBank/DDBJ whole genome shotgun (WGS) entry which is preliminary data.</text>
</comment>
<evidence type="ECO:0000313" key="3">
    <source>
        <dbReference type="Proteomes" id="UP000266698"/>
    </source>
</evidence>
<reference evidence="2 3" key="1">
    <citation type="submission" date="2018-08" db="EMBL/GenBank/DDBJ databases">
        <title>A genome reference for cultivated species of the human gut microbiota.</title>
        <authorList>
            <person name="Zou Y."/>
            <person name="Xue W."/>
            <person name="Luo G."/>
        </authorList>
    </citation>
    <scope>NUCLEOTIDE SEQUENCE [LARGE SCALE GENOMIC DNA]</scope>
    <source>
        <strain evidence="2 3">AF36-2BH</strain>
    </source>
</reference>
<name>A0A396FJZ1_9FIRM</name>
<dbReference type="Proteomes" id="UP000266698">
    <property type="component" value="Unassembled WGS sequence"/>
</dbReference>
<sequence>MRNNELLPYDTIVQATSGEPEAVNTVLQYYGRRIRYASRISGQADKEAEDFITETLLKALFKFRFSRVSPPDTTE</sequence>
<protein>
    <submittedName>
        <fullName evidence="2">Helix-turn-helix domain-containing protein</fullName>
    </submittedName>
</protein>